<gene>
    <name evidence="2" type="ORF">S01H1_72651</name>
</gene>
<dbReference type="GO" id="GO:0006402">
    <property type="term" value="P:mRNA catabolic process"/>
    <property type="evidence" value="ECO:0007669"/>
    <property type="project" value="TreeGrafter"/>
</dbReference>
<sequence>DPLKPGMDMYLIERAYDLPRDFSKSLIKEINEKDYSIQDLEIEKRTDLRGQLVFTIDPEDAKDFDDAVSLEILKNKNYLLGVHIADVSHYVKEDSAVDEEAFKRGTSVYFPDRCIPMLPRKLSEDVCSLRQNADRLTFSVFMEINEEGEVINYKLAETIIKSKFRFSYEKAQELINKEENSKIGKNIRLMSKLANILKKNRMKNGSLDFDLPEIKFSFDPLGILNDIKPILRLASHNLIEEFM</sequence>
<comment type="caution">
    <text evidence="2">The sequence shown here is derived from an EMBL/GenBank/DDBJ whole genome shotgun (WGS) entry which is preliminary data.</text>
</comment>
<dbReference type="InterPro" id="IPR012340">
    <property type="entry name" value="NA-bd_OB-fold"/>
</dbReference>
<dbReference type="Pfam" id="PF00773">
    <property type="entry name" value="RNB"/>
    <property type="match status" value="1"/>
</dbReference>
<dbReference type="PANTHER" id="PTHR23355:SF9">
    <property type="entry name" value="DIS3-LIKE EXONUCLEASE 2"/>
    <property type="match status" value="1"/>
</dbReference>
<dbReference type="AlphaFoldDB" id="X0X1M5"/>
<feature type="domain" description="RNB" evidence="1">
    <location>
        <begin position="45"/>
        <end position="243"/>
    </location>
</feature>
<protein>
    <recommendedName>
        <fullName evidence="1">RNB domain-containing protein</fullName>
    </recommendedName>
</protein>
<organism evidence="2">
    <name type="scientific">marine sediment metagenome</name>
    <dbReference type="NCBI Taxonomy" id="412755"/>
    <lineage>
        <taxon>unclassified sequences</taxon>
        <taxon>metagenomes</taxon>
        <taxon>ecological metagenomes</taxon>
    </lineage>
</organism>
<evidence type="ECO:0000259" key="1">
    <source>
        <dbReference type="SMART" id="SM00955"/>
    </source>
</evidence>
<proteinExistence type="predicted"/>
<accession>X0X1M5</accession>
<feature type="non-terminal residue" evidence="2">
    <location>
        <position position="243"/>
    </location>
</feature>
<dbReference type="InterPro" id="IPR001900">
    <property type="entry name" value="RNase_II/R"/>
</dbReference>
<dbReference type="EMBL" id="BARS01048477">
    <property type="protein sequence ID" value="GAG36915.1"/>
    <property type="molecule type" value="Genomic_DNA"/>
</dbReference>
<evidence type="ECO:0000313" key="2">
    <source>
        <dbReference type="EMBL" id="GAG36915.1"/>
    </source>
</evidence>
<dbReference type="SUPFAM" id="SSF50249">
    <property type="entry name" value="Nucleic acid-binding proteins"/>
    <property type="match status" value="1"/>
</dbReference>
<dbReference type="SMART" id="SM00955">
    <property type="entry name" value="RNB"/>
    <property type="match status" value="1"/>
</dbReference>
<name>X0X1M5_9ZZZZ</name>
<reference evidence="2" key="1">
    <citation type="journal article" date="2014" name="Front. Microbiol.">
        <title>High frequency of phylogenetically diverse reductive dehalogenase-homologous genes in deep subseafloor sedimentary metagenomes.</title>
        <authorList>
            <person name="Kawai M."/>
            <person name="Futagami T."/>
            <person name="Toyoda A."/>
            <person name="Takaki Y."/>
            <person name="Nishi S."/>
            <person name="Hori S."/>
            <person name="Arai W."/>
            <person name="Tsubouchi T."/>
            <person name="Morono Y."/>
            <person name="Uchiyama I."/>
            <person name="Ito T."/>
            <person name="Fujiyama A."/>
            <person name="Inagaki F."/>
            <person name="Takami H."/>
        </authorList>
    </citation>
    <scope>NUCLEOTIDE SEQUENCE</scope>
    <source>
        <strain evidence="2">Expedition CK06-06</strain>
    </source>
</reference>
<feature type="non-terminal residue" evidence="2">
    <location>
        <position position="1"/>
    </location>
</feature>
<dbReference type="GO" id="GO:0004540">
    <property type="term" value="F:RNA nuclease activity"/>
    <property type="evidence" value="ECO:0007669"/>
    <property type="project" value="InterPro"/>
</dbReference>
<dbReference type="PANTHER" id="PTHR23355">
    <property type="entry name" value="RIBONUCLEASE"/>
    <property type="match status" value="1"/>
</dbReference>
<dbReference type="InterPro" id="IPR050180">
    <property type="entry name" value="RNR_Ribonuclease"/>
</dbReference>
<dbReference type="GO" id="GO:0005829">
    <property type="term" value="C:cytosol"/>
    <property type="evidence" value="ECO:0007669"/>
    <property type="project" value="TreeGrafter"/>
</dbReference>
<dbReference type="GO" id="GO:0003723">
    <property type="term" value="F:RNA binding"/>
    <property type="evidence" value="ECO:0007669"/>
    <property type="project" value="InterPro"/>
</dbReference>